<evidence type="ECO:0000313" key="2">
    <source>
        <dbReference type="Proteomes" id="UP000187455"/>
    </source>
</evidence>
<organism evidence="1 2">
    <name type="scientific">Smittium mucronatum</name>
    <dbReference type="NCBI Taxonomy" id="133383"/>
    <lineage>
        <taxon>Eukaryota</taxon>
        <taxon>Fungi</taxon>
        <taxon>Fungi incertae sedis</taxon>
        <taxon>Zoopagomycota</taxon>
        <taxon>Kickxellomycotina</taxon>
        <taxon>Harpellomycetes</taxon>
        <taxon>Harpellales</taxon>
        <taxon>Legeriomycetaceae</taxon>
        <taxon>Smittium</taxon>
    </lineage>
</organism>
<keyword evidence="2" id="KW-1185">Reference proteome</keyword>
<protein>
    <submittedName>
        <fullName evidence="1">Uncharacterized protein</fullName>
    </submittedName>
</protein>
<accession>A0A1R0H258</accession>
<name>A0A1R0H258_9FUNG</name>
<dbReference type="Proteomes" id="UP000187455">
    <property type="component" value="Unassembled WGS sequence"/>
</dbReference>
<dbReference type="AlphaFoldDB" id="A0A1R0H258"/>
<proteinExistence type="predicted"/>
<reference evidence="1 2" key="1">
    <citation type="journal article" date="2016" name="Mol. Biol. Evol.">
        <title>Genome-Wide Survey of Gut Fungi (Harpellales) Reveals the First Horizontally Transferred Ubiquitin Gene from a Mosquito Host.</title>
        <authorList>
            <person name="Wang Y."/>
            <person name="White M.M."/>
            <person name="Kvist S."/>
            <person name="Moncalvo J.M."/>
        </authorList>
    </citation>
    <scope>NUCLEOTIDE SEQUENCE [LARGE SCALE GENOMIC DNA]</scope>
    <source>
        <strain evidence="1 2">ALG-7-W6</strain>
    </source>
</reference>
<gene>
    <name evidence="1" type="ORF">AYI68_g2650</name>
</gene>
<dbReference type="EMBL" id="LSSL01001005">
    <property type="protein sequence ID" value="OLY83216.1"/>
    <property type="molecule type" value="Genomic_DNA"/>
</dbReference>
<evidence type="ECO:0000313" key="1">
    <source>
        <dbReference type="EMBL" id="OLY83216.1"/>
    </source>
</evidence>
<sequence length="110" mass="12863">MQNRLLSKARIVQRIAGLYWAFIEKIRDSRPEISDPIANLSAYWIHGYVIDGPVSRDWVYVTIPSPRRIVLYSCCGFQRLLFGIISKNIGGIEFVHFEMKSYNEKTFVYE</sequence>
<comment type="caution">
    <text evidence="1">The sequence shown here is derived from an EMBL/GenBank/DDBJ whole genome shotgun (WGS) entry which is preliminary data.</text>
</comment>